<proteinExistence type="predicted"/>
<feature type="transmembrane region" description="Helical" evidence="1">
    <location>
        <begin position="253"/>
        <end position="272"/>
    </location>
</feature>
<accession>U7QP33</accession>
<feature type="transmembrane region" description="Helical" evidence="1">
    <location>
        <begin position="458"/>
        <end position="479"/>
    </location>
</feature>
<keyword evidence="1" id="KW-0812">Transmembrane</keyword>
<dbReference type="Proteomes" id="UP000017127">
    <property type="component" value="Unassembled WGS sequence"/>
</dbReference>
<evidence type="ECO:0000313" key="3">
    <source>
        <dbReference type="Proteomes" id="UP000017127"/>
    </source>
</evidence>
<reference evidence="2 3" key="1">
    <citation type="journal article" date="2013" name="Front. Microbiol.">
        <title>Comparative genomic analyses of the cyanobacterium, Lyngbya aestuarii BL J, a powerful hydrogen producer.</title>
        <authorList>
            <person name="Kothari A."/>
            <person name="Vaughn M."/>
            <person name="Garcia-Pichel F."/>
        </authorList>
    </citation>
    <scope>NUCLEOTIDE SEQUENCE [LARGE SCALE GENOMIC DNA]</scope>
    <source>
        <strain evidence="2 3">BL J</strain>
    </source>
</reference>
<protein>
    <submittedName>
        <fullName evidence="2">Putative membrane protein</fullName>
    </submittedName>
</protein>
<name>U7QP33_9CYAN</name>
<feature type="transmembrane region" description="Helical" evidence="1">
    <location>
        <begin position="175"/>
        <end position="201"/>
    </location>
</feature>
<feature type="transmembrane region" description="Helical" evidence="1">
    <location>
        <begin position="80"/>
        <end position="98"/>
    </location>
</feature>
<keyword evidence="1" id="KW-0472">Membrane</keyword>
<feature type="transmembrane region" description="Helical" evidence="1">
    <location>
        <begin position="213"/>
        <end position="233"/>
    </location>
</feature>
<organism evidence="2 3">
    <name type="scientific">Lyngbya aestuarii BL J</name>
    <dbReference type="NCBI Taxonomy" id="1348334"/>
    <lineage>
        <taxon>Bacteria</taxon>
        <taxon>Bacillati</taxon>
        <taxon>Cyanobacteriota</taxon>
        <taxon>Cyanophyceae</taxon>
        <taxon>Oscillatoriophycideae</taxon>
        <taxon>Oscillatoriales</taxon>
        <taxon>Microcoleaceae</taxon>
        <taxon>Lyngbya</taxon>
    </lineage>
</organism>
<evidence type="ECO:0000256" key="1">
    <source>
        <dbReference type="SAM" id="Phobius"/>
    </source>
</evidence>
<feature type="transmembrane region" description="Helical" evidence="1">
    <location>
        <begin position="434"/>
        <end position="452"/>
    </location>
</feature>
<dbReference type="AlphaFoldDB" id="U7QP33"/>
<keyword evidence="1" id="KW-1133">Transmembrane helix</keyword>
<gene>
    <name evidence="2" type="ORF">M595_1841</name>
</gene>
<comment type="caution">
    <text evidence="2">The sequence shown here is derived from an EMBL/GenBank/DDBJ whole genome shotgun (WGS) entry which is preliminary data.</text>
</comment>
<dbReference type="OrthoDB" id="502427at2"/>
<evidence type="ECO:0000313" key="2">
    <source>
        <dbReference type="EMBL" id="ERT08161.1"/>
    </source>
</evidence>
<dbReference type="RefSeq" id="WP_023065587.1">
    <property type="nucleotide sequence ID" value="NZ_AUZM01000013.1"/>
</dbReference>
<feature type="transmembrane region" description="Helical" evidence="1">
    <location>
        <begin position="110"/>
        <end position="130"/>
    </location>
</feature>
<dbReference type="EMBL" id="AUZM01000013">
    <property type="protein sequence ID" value="ERT08161.1"/>
    <property type="molecule type" value="Genomic_DNA"/>
</dbReference>
<sequence length="505" mass="57019">MSLSHQVIALYQKAQSQLIRWERRRLLKTFWLGVGVFFVQNAQSLQTNDPLVSLAAILVSIASLYPMYLWCSGKALGMPIFPFFALTHLNTNAIPLLSNHPLVVTYPPESQFYAGITVTIHLAVGSFFWLKQVKSSPPPPLSYRALVDNKGENFFLLILAGAVFFQMYARGKWFALSGGLFALVRGGILGLSVLAVFILSYRQGEKKLTGVQSQIYIVLMISYFISSAAGLVLRDNVGVFSVAFIAYILGSRRIPLITIVMLLACLTVLHYGKGEMRGKYWFDQGGFTLQPWQYPAWYSEWIGYSFENLNHEEQEEEGSKESSPSERSSIIQMLLLAQKKSPEEYPYLMGKTYLILPQMILPRIIYPNKPRSHEGTYILSVYYGLQSYQDTYRTTIAWGLLAEAYANFGLMGCTGLGMILGTAYGKISRWSMNTSILSVRSLFSILIISFAAQSEWSASVYVASLFQSSMVLVGISFVFMKVIPNRKNPVFELMEYSHYYEVEHE</sequence>
<feature type="transmembrane region" description="Helical" evidence="1">
    <location>
        <begin position="151"/>
        <end position="169"/>
    </location>
</feature>
<keyword evidence="3" id="KW-1185">Reference proteome</keyword>
<feature type="transmembrane region" description="Helical" evidence="1">
    <location>
        <begin position="51"/>
        <end position="68"/>
    </location>
</feature>